<proteinExistence type="predicted"/>
<dbReference type="EMBL" id="LT629742">
    <property type="protein sequence ID" value="SDT28945.1"/>
    <property type="molecule type" value="Genomic_DNA"/>
</dbReference>
<evidence type="ECO:0000313" key="1">
    <source>
        <dbReference type="EMBL" id="SDT28945.1"/>
    </source>
</evidence>
<gene>
    <name evidence="1" type="ORF">SAMN04489834_3325</name>
</gene>
<dbReference type="GO" id="GO:0019748">
    <property type="term" value="P:secondary metabolic process"/>
    <property type="evidence" value="ECO:0007669"/>
    <property type="project" value="InterPro"/>
</dbReference>
<dbReference type="RefSeq" id="WP_083365027.1">
    <property type="nucleotide sequence ID" value="NZ_LT629742.1"/>
</dbReference>
<dbReference type="InterPro" id="IPR006748">
    <property type="entry name" value="NH2Glyco/OHUrea_AB-resist_kin"/>
</dbReference>
<keyword evidence="1" id="KW-0808">Transferase</keyword>
<accession>A0A1H1Z551</accession>
<keyword evidence="1" id="KW-0418">Kinase</keyword>
<dbReference type="InterPro" id="IPR011009">
    <property type="entry name" value="Kinase-like_dom_sf"/>
</dbReference>
<dbReference type="AlphaFoldDB" id="A0A1H1Z551"/>
<reference evidence="2" key="1">
    <citation type="submission" date="2016-10" db="EMBL/GenBank/DDBJ databases">
        <authorList>
            <person name="Varghese N."/>
            <person name="Submissions S."/>
        </authorList>
    </citation>
    <scope>NUCLEOTIDE SEQUENCE [LARGE SCALE GENOMIC DNA]</scope>
    <source>
        <strain evidence="2">DSM 21772</strain>
    </source>
</reference>
<keyword evidence="2" id="KW-1185">Reference proteome</keyword>
<organism evidence="1 2">
    <name type="scientific">Microterricola viridarii</name>
    <dbReference type="NCBI Taxonomy" id="412690"/>
    <lineage>
        <taxon>Bacteria</taxon>
        <taxon>Bacillati</taxon>
        <taxon>Actinomycetota</taxon>
        <taxon>Actinomycetes</taxon>
        <taxon>Micrococcales</taxon>
        <taxon>Microbacteriaceae</taxon>
        <taxon>Microterricola</taxon>
    </lineage>
</organism>
<dbReference type="GO" id="GO:0016301">
    <property type="term" value="F:kinase activity"/>
    <property type="evidence" value="ECO:0007669"/>
    <property type="project" value="UniProtKB-KW"/>
</dbReference>
<dbReference type="OrthoDB" id="3638028at2"/>
<dbReference type="STRING" id="412690.SAMN04489834_3325"/>
<dbReference type="SUPFAM" id="SSF56112">
    <property type="entry name" value="Protein kinase-like (PK-like)"/>
    <property type="match status" value="1"/>
</dbReference>
<dbReference type="Proteomes" id="UP000181956">
    <property type="component" value="Chromosome I"/>
</dbReference>
<sequence length="295" mass="31348">MTADRTPQPTPDAVGRALLQSYAERWRAQPDGDAFATASSILQPVLWTPVAGAPRKAMLKLARPGAAGDEERAGFALQQWWGGDGAAMVFERGDDAVLLERALGRRSLAAMASRPSPADDDHALRLLCQSVARLHEPRPAPPALVSLERWFAELFEHADAGGAGYLRGADLAAELLDEPGDIVVLHGDVHHGNVLDFGERGWLAIDPKGLSGAPAFDYANMLCNPSPERAARPEVLARRAATVALASGIATGTLLRWAVAWTALSATWHRLGDDPAAAARKLAIGDTATRLLLDA</sequence>
<evidence type="ECO:0000313" key="2">
    <source>
        <dbReference type="Proteomes" id="UP000181956"/>
    </source>
</evidence>
<dbReference type="Pfam" id="PF04655">
    <property type="entry name" value="APH_6_hur"/>
    <property type="match status" value="1"/>
</dbReference>
<name>A0A1H1Z551_9MICO</name>
<protein>
    <submittedName>
        <fullName evidence="1">Streptomycin 6-kinase</fullName>
    </submittedName>
</protein>
<dbReference type="GO" id="GO:0016773">
    <property type="term" value="F:phosphotransferase activity, alcohol group as acceptor"/>
    <property type="evidence" value="ECO:0007669"/>
    <property type="project" value="InterPro"/>
</dbReference>